<evidence type="ECO:0000313" key="2">
    <source>
        <dbReference type="EMBL" id="EPS93066.1"/>
    </source>
</evidence>
<reference evidence="2 3" key="1">
    <citation type="journal article" date="2012" name="Science">
        <title>The Paleozoic origin of enzymatic lignin decomposition reconstructed from 31 fungal genomes.</title>
        <authorList>
            <person name="Floudas D."/>
            <person name="Binder M."/>
            <person name="Riley R."/>
            <person name="Barry K."/>
            <person name="Blanchette R.A."/>
            <person name="Henrissat B."/>
            <person name="Martinez A.T."/>
            <person name="Otillar R."/>
            <person name="Spatafora J.W."/>
            <person name="Yadav J.S."/>
            <person name="Aerts A."/>
            <person name="Benoit I."/>
            <person name="Boyd A."/>
            <person name="Carlson A."/>
            <person name="Copeland A."/>
            <person name="Coutinho P.M."/>
            <person name="de Vries R.P."/>
            <person name="Ferreira P."/>
            <person name="Findley K."/>
            <person name="Foster B."/>
            <person name="Gaskell J."/>
            <person name="Glotzer D."/>
            <person name="Gorecki P."/>
            <person name="Heitman J."/>
            <person name="Hesse C."/>
            <person name="Hori C."/>
            <person name="Igarashi K."/>
            <person name="Jurgens J.A."/>
            <person name="Kallen N."/>
            <person name="Kersten P."/>
            <person name="Kohler A."/>
            <person name="Kuees U."/>
            <person name="Kumar T.K.A."/>
            <person name="Kuo A."/>
            <person name="LaButti K."/>
            <person name="Larrondo L.F."/>
            <person name="Lindquist E."/>
            <person name="Ling A."/>
            <person name="Lombard V."/>
            <person name="Lucas S."/>
            <person name="Lundell T."/>
            <person name="Martin R."/>
            <person name="McLaughlin D.J."/>
            <person name="Morgenstern I."/>
            <person name="Morin E."/>
            <person name="Murat C."/>
            <person name="Nagy L.G."/>
            <person name="Nolan M."/>
            <person name="Ohm R.A."/>
            <person name="Patyshakuliyeva A."/>
            <person name="Rokas A."/>
            <person name="Ruiz-Duenas F.J."/>
            <person name="Sabat G."/>
            <person name="Salamov A."/>
            <person name="Samejima M."/>
            <person name="Schmutz J."/>
            <person name="Slot J.C."/>
            <person name="St John F."/>
            <person name="Stenlid J."/>
            <person name="Sun H."/>
            <person name="Sun S."/>
            <person name="Syed K."/>
            <person name="Tsang A."/>
            <person name="Wiebenga A."/>
            <person name="Young D."/>
            <person name="Pisabarro A."/>
            <person name="Eastwood D.C."/>
            <person name="Martin F."/>
            <person name="Cullen D."/>
            <person name="Grigoriev I.V."/>
            <person name="Hibbett D.S."/>
        </authorList>
    </citation>
    <scope>NUCLEOTIDE SEQUENCE</scope>
    <source>
        <strain evidence="3">FP-58527</strain>
    </source>
</reference>
<dbReference type="HOGENOM" id="CLU_115020_0_0_1"/>
<evidence type="ECO:0000313" key="3">
    <source>
        <dbReference type="Proteomes" id="UP000015241"/>
    </source>
</evidence>
<dbReference type="InParanoid" id="S8DHM7"/>
<dbReference type="Proteomes" id="UP000015241">
    <property type="component" value="Unassembled WGS sequence"/>
</dbReference>
<dbReference type="EMBL" id="KE504302">
    <property type="protein sequence ID" value="EPS93066.1"/>
    <property type="molecule type" value="Genomic_DNA"/>
</dbReference>
<keyword evidence="3" id="KW-1185">Reference proteome</keyword>
<accession>S8DHM7</accession>
<proteinExistence type="predicted"/>
<feature type="region of interest" description="Disordered" evidence="1">
    <location>
        <begin position="1"/>
        <end position="22"/>
    </location>
</feature>
<organism evidence="2 3">
    <name type="scientific">Fomitopsis schrenkii</name>
    <name type="common">Brown rot fungus</name>
    <dbReference type="NCBI Taxonomy" id="2126942"/>
    <lineage>
        <taxon>Eukaryota</taxon>
        <taxon>Fungi</taxon>
        <taxon>Dikarya</taxon>
        <taxon>Basidiomycota</taxon>
        <taxon>Agaricomycotina</taxon>
        <taxon>Agaricomycetes</taxon>
        <taxon>Polyporales</taxon>
        <taxon>Fomitopsis</taxon>
    </lineage>
</organism>
<gene>
    <name evidence="2" type="ORF">FOMPIDRAFT_1056313</name>
</gene>
<dbReference type="AlphaFoldDB" id="S8DHM7"/>
<evidence type="ECO:0000256" key="1">
    <source>
        <dbReference type="SAM" id="MobiDB-lite"/>
    </source>
</evidence>
<name>S8DHM7_FOMSC</name>
<dbReference type="OrthoDB" id="10495596at2759"/>
<sequence>MASTNSNVTEGGPPTATDEFRPLDNDATLKLSDAPWSKFLTVEAGQYSAEKRRYRILLAIPKLTVDGVSMIRMESDSEDPVYQRFSRSSSMVIARLPSGYFALIINYKNERSGMEEDNHSIILTVAVSFSFFENAPGLVMRWETEDSRFVAHLNSSDEFWAAVRCIGLARTDRNCDPVLRVAKDELRSLQAQLDYIEGTAFLSALERSTTTI</sequence>
<protein>
    <submittedName>
        <fullName evidence="2">Uncharacterized protein</fullName>
    </submittedName>
</protein>